<evidence type="ECO:0000259" key="15">
    <source>
        <dbReference type="PROSITE" id="PS50109"/>
    </source>
</evidence>
<keyword evidence="10" id="KW-0067">ATP-binding</keyword>
<evidence type="ECO:0000256" key="6">
    <source>
        <dbReference type="ARBA" id="ARBA00022679"/>
    </source>
</evidence>
<dbReference type="Gene3D" id="3.30.450.20">
    <property type="entry name" value="PAS domain"/>
    <property type="match status" value="1"/>
</dbReference>
<organism evidence="16 17">
    <name type="scientific">Shimia abyssi</name>
    <dbReference type="NCBI Taxonomy" id="1662395"/>
    <lineage>
        <taxon>Bacteria</taxon>
        <taxon>Pseudomonadati</taxon>
        <taxon>Pseudomonadota</taxon>
        <taxon>Alphaproteobacteria</taxon>
        <taxon>Rhodobacterales</taxon>
        <taxon>Roseobacteraceae</taxon>
    </lineage>
</organism>
<feature type="domain" description="Histidine kinase" evidence="15">
    <location>
        <begin position="222"/>
        <end position="312"/>
    </location>
</feature>
<keyword evidence="12" id="KW-0902">Two-component regulatory system</keyword>
<comment type="catalytic activity">
    <reaction evidence="1">
        <text>ATP + protein L-histidine = ADP + protein N-phospho-L-histidine.</text>
        <dbReference type="EC" id="2.7.13.3"/>
    </reaction>
</comment>
<dbReference type="SMART" id="SM00388">
    <property type="entry name" value="HisKA"/>
    <property type="match status" value="1"/>
</dbReference>
<evidence type="ECO:0000256" key="9">
    <source>
        <dbReference type="ARBA" id="ARBA00022777"/>
    </source>
</evidence>
<evidence type="ECO:0000256" key="8">
    <source>
        <dbReference type="ARBA" id="ARBA00022741"/>
    </source>
</evidence>
<name>A0A2P8FBN9_9RHOB</name>
<dbReference type="PANTHER" id="PTHR45339:SF1">
    <property type="entry name" value="HYBRID SIGNAL TRANSDUCTION HISTIDINE KINASE J"/>
    <property type="match status" value="1"/>
</dbReference>
<comment type="subcellular location">
    <subcellularLocation>
        <location evidence="2">Cell membrane</location>
        <topology evidence="2">Multi-pass membrane protein</topology>
    </subcellularLocation>
</comment>
<dbReference type="FunFam" id="1.10.287.130:FF:000003">
    <property type="entry name" value="Histidine kinase"/>
    <property type="match status" value="1"/>
</dbReference>
<keyword evidence="7" id="KW-0812">Transmembrane</keyword>
<dbReference type="PANTHER" id="PTHR45339">
    <property type="entry name" value="HYBRID SIGNAL TRANSDUCTION HISTIDINE KINASE J"/>
    <property type="match status" value="1"/>
</dbReference>
<keyword evidence="13" id="KW-0472">Membrane</keyword>
<dbReference type="SUPFAM" id="SSF47384">
    <property type="entry name" value="Homodimeric domain of signal transducing histidine kinase"/>
    <property type="match status" value="1"/>
</dbReference>
<dbReference type="Gene3D" id="1.10.287.130">
    <property type="match status" value="1"/>
</dbReference>
<keyword evidence="9" id="KW-0418">Kinase</keyword>
<evidence type="ECO:0000256" key="1">
    <source>
        <dbReference type="ARBA" id="ARBA00000085"/>
    </source>
</evidence>
<dbReference type="PROSITE" id="PS50109">
    <property type="entry name" value="HIS_KIN"/>
    <property type="match status" value="1"/>
</dbReference>
<dbReference type="Pfam" id="PF00512">
    <property type="entry name" value="HisKA"/>
    <property type="match status" value="1"/>
</dbReference>
<sequence length="312" mass="35138">MSLAKRLADERRARLAAERLLELKQAELFSANRKLGKHAAELSNEIVETRAEVANVKNENSRVKSDLQVANEKIEIAERRLWLSIASIRDGFAFFDAQSRMIAANPSYLAVFDGLENVQPGITYSEILECITDEGIFNTGDASAEQWREEMLARWHQPTPEPVVLRLWNGEYIKLIDQRGHGGDIVSLALNITETVRYEAKLKSEQQRAEAASRAKSAFLANMSHEIRTPMNGVVGMSDLLLDTSLSEEQRLFVNTIKNSGEALLVIINDVLDYSKIEADKLKLRPETFDLERCIHEVTTLLQLSARQKVSS</sequence>
<evidence type="ECO:0000256" key="11">
    <source>
        <dbReference type="ARBA" id="ARBA00022989"/>
    </source>
</evidence>
<comment type="caution">
    <text evidence="16">The sequence shown here is derived from an EMBL/GenBank/DDBJ whole genome shotgun (WGS) entry which is preliminary data.</text>
</comment>
<evidence type="ECO:0000313" key="17">
    <source>
        <dbReference type="Proteomes" id="UP000240418"/>
    </source>
</evidence>
<keyword evidence="17" id="KW-1185">Reference proteome</keyword>
<keyword evidence="4" id="KW-1003">Cell membrane</keyword>
<dbReference type="InterPro" id="IPR005467">
    <property type="entry name" value="His_kinase_dom"/>
</dbReference>
<protein>
    <recommendedName>
        <fullName evidence="3">histidine kinase</fullName>
        <ecNumber evidence="3">2.7.13.3</ecNumber>
    </recommendedName>
</protein>
<evidence type="ECO:0000256" key="7">
    <source>
        <dbReference type="ARBA" id="ARBA00022692"/>
    </source>
</evidence>
<accession>A0A2P8FBN9</accession>
<dbReference type="InterPro" id="IPR003661">
    <property type="entry name" value="HisK_dim/P_dom"/>
</dbReference>
<dbReference type="EMBL" id="PYGJ01000007">
    <property type="protein sequence ID" value="PSL19108.1"/>
    <property type="molecule type" value="Genomic_DNA"/>
</dbReference>
<evidence type="ECO:0000256" key="12">
    <source>
        <dbReference type="ARBA" id="ARBA00023012"/>
    </source>
</evidence>
<evidence type="ECO:0000256" key="3">
    <source>
        <dbReference type="ARBA" id="ARBA00012438"/>
    </source>
</evidence>
<evidence type="ECO:0000256" key="13">
    <source>
        <dbReference type="ARBA" id="ARBA00023136"/>
    </source>
</evidence>
<dbReference type="EC" id="2.7.13.3" evidence="3"/>
<evidence type="ECO:0000256" key="5">
    <source>
        <dbReference type="ARBA" id="ARBA00022553"/>
    </source>
</evidence>
<dbReference type="Proteomes" id="UP000240418">
    <property type="component" value="Unassembled WGS sequence"/>
</dbReference>
<keyword evidence="6" id="KW-0808">Transferase</keyword>
<reference evidence="16 17" key="1">
    <citation type="submission" date="2018-03" db="EMBL/GenBank/DDBJ databases">
        <title>Genomic Encyclopedia of Archaeal and Bacterial Type Strains, Phase II (KMG-II): from individual species to whole genera.</title>
        <authorList>
            <person name="Goeker M."/>
        </authorList>
    </citation>
    <scope>NUCLEOTIDE SEQUENCE [LARGE SCALE GENOMIC DNA]</scope>
    <source>
        <strain evidence="16 17">DSM 100673</strain>
    </source>
</reference>
<dbReference type="Pfam" id="PF12860">
    <property type="entry name" value="PAS_7"/>
    <property type="match status" value="1"/>
</dbReference>
<evidence type="ECO:0000256" key="10">
    <source>
        <dbReference type="ARBA" id="ARBA00022840"/>
    </source>
</evidence>
<evidence type="ECO:0000256" key="2">
    <source>
        <dbReference type="ARBA" id="ARBA00004651"/>
    </source>
</evidence>
<keyword evidence="11" id="KW-1133">Transmembrane helix</keyword>
<dbReference type="GO" id="GO:0005524">
    <property type="term" value="F:ATP binding"/>
    <property type="evidence" value="ECO:0007669"/>
    <property type="project" value="UniProtKB-KW"/>
</dbReference>
<evidence type="ECO:0000256" key="4">
    <source>
        <dbReference type="ARBA" id="ARBA00022475"/>
    </source>
</evidence>
<dbReference type="RefSeq" id="WP_341477159.1">
    <property type="nucleotide sequence ID" value="NZ_PYGJ01000007.1"/>
</dbReference>
<evidence type="ECO:0000313" key="16">
    <source>
        <dbReference type="EMBL" id="PSL19108.1"/>
    </source>
</evidence>
<dbReference type="GO" id="GO:0005886">
    <property type="term" value="C:plasma membrane"/>
    <property type="evidence" value="ECO:0007669"/>
    <property type="project" value="UniProtKB-SubCell"/>
</dbReference>
<feature type="coiled-coil region" evidence="14">
    <location>
        <begin position="32"/>
        <end position="80"/>
    </location>
</feature>
<dbReference type="CDD" id="cd00082">
    <property type="entry name" value="HisKA"/>
    <property type="match status" value="1"/>
</dbReference>
<dbReference type="GO" id="GO:0000155">
    <property type="term" value="F:phosphorelay sensor kinase activity"/>
    <property type="evidence" value="ECO:0007669"/>
    <property type="project" value="InterPro"/>
</dbReference>
<keyword evidence="5" id="KW-0597">Phosphoprotein</keyword>
<dbReference type="InterPro" id="IPR036097">
    <property type="entry name" value="HisK_dim/P_sf"/>
</dbReference>
<dbReference type="AlphaFoldDB" id="A0A2P8FBN9"/>
<evidence type="ECO:0000256" key="14">
    <source>
        <dbReference type="SAM" id="Coils"/>
    </source>
</evidence>
<keyword evidence="8" id="KW-0547">Nucleotide-binding</keyword>
<gene>
    <name evidence="16" type="ORF">CLV88_10751</name>
</gene>
<keyword evidence="14" id="KW-0175">Coiled coil</keyword>
<proteinExistence type="predicted"/>